<dbReference type="Proteomes" id="UP001495147">
    <property type="component" value="Unassembled WGS sequence"/>
</dbReference>
<protein>
    <submittedName>
        <fullName evidence="3">OmpW family outer membrane protein</fullName>
    </submittedName>
</protein>
<feature type="signal peptide" evidence="2">
    <location>
        <begin position="1"/>
        <end position="20"/>
    </location>
</feature>
<dbReference type="EMBL" id="JBDPZD010000001">
    <property type="protein sequence ID" value="MEO3690468.1"/>
    <property type="molecule type" value="Genomic_DNA"/>
</dbReference>
<evidence type="ECO:0000256" key="1">
    <source>
        <dbReference type="ARBA" id="ARBA00004442"/>
    </source>
</evidence>
<dbReference type="Gene3D" id="2.40.160.20">
    <property type="match status" value="1"/>
</dbReference>
<evidence type="ECO:0000313" key="4">
    <source>
        <dbReference type="Proteomes" id="UP001495147"/>
    </source>
</evidence>
<sequence length="221" mass="22443">MNTKLLVAASLLGAAGLAQAQQAGSVIISLGGAQITPHVDSADLTAPSLVGTKIDVRKASQVTGGITYFLSDAISIEIPLAPPFKHEVVGAGAIQGVGVLGTVKALPATAIAQYRFGTSQSLVRPFVGAGVTYAHFSHSRATGTLSGITGGTPAKPTTLSMKSGFGPTLQIGASANLTDRISVEAGITKTYLRTTGSLSTGQTIETTLDPTSLKVCIGYRF</sequence>
<dbReference type="Pfam" id="PF03922">
    <property type="entry name" value="OmpW"/>
    <property type="match status" value="1"/>
</dbReference>
<name>A0ABV0FX20_9BURK</name>
<feature type="chain" id="PRO_5046828287" evidence="2">
    <location>
        <begin position="21"/>
        <end position="221"/>
    </location>
</feature>
<proteinExistence type="predicted"/>
<evidence type="ECO:0000256" key="2">
    <source>
        <dbReference type="SAM" id="SignalP"/>
    </source>
</evidence>
<accession>A0ABV0FX20</accession>
<dbReference type="PANTHER" id="PTHR36920:SF1">
    <property type="entry name" value="OUTER MEMBRANE PROTEIN W"/>
    <property type="match status" value="1"/>
</dbReference>
<dbReference type="RefSeq" id="WP_347703298.1">
    <property type="nucleotide sequence ID" value="NZ_JBDPZD010000001.1"/>
</dbReference>
<dbReference type="InterPro" id="IPR011250">
    <property type="entry name" value="OMP/PagP_B-barrel"/>
</dbReference>
<evidence type="ECO:0000313" key="3">
    <source>
        <dbReference type="EMBL" id="MEO3690468.1"/>
    </source>
</evidence>
<comment type="subcellular location">
    <subcellularLocation>
        <location evidence="1">Cell outer membrane</location>
    </subcellularLocation>
</comment>
<gene>
    <name evidence="3" type="ORF">ABDJ85_03250</name>
</gene>
<dbReference type="PANTHER" id="PTHR36920">
    <property type="match status" value="1"/>
</dbReference>
<reference evidence="3 4" key="1">
    <citation type="submission" date="2024-05" db="EMBL/GenBank/DDBJ databases">
        <title>Roseateles sp. DJS-2-20 16S ribosomal RNA gene Genome sequencing and assembly.</title>
        <authorList>
            <person name="Woo H."/>
        </authorList>
    </citation>
    <scope>NUCLEOTIDE SEQUENCE [LARGE SCALE GENOMIC DNA]</scope>
    <source>
        <strain evidence="3 4">DJS-2-20</strain>
    </source>
</reference>
<dbReference type="InterPro" id="IPR005618">
    <property type="entry name" value="OMPW"/>
</dbReference>
<keyword evidence="2" id="KW-0732">Signal</keyword>
<keyword evidence="4" id="KW-1185">Reference proteome</keyword>
<dbReference type="SUPFAM" id="SSF56925">
    <property type="entry name" value="OMPA-like"/>
    <property type="match status" value="1"/>
</dbReference>
<comment type="caution">
    <text evidence="3">The sequence shown here is derived from an EMBL/GenBank/DDBJ whole genome shotgun (WGS) entry which is preliminary data.</text>
</comment>
<organism evidence="3 4">
    <name type="scientific">Roseateles paludis</name>
    <dbReference type="NCBI Taxonomy" id="3145238"/>
    <lineage>
        <taxon>Bacteria</taxon>
        <taxon>Pseudomonadati</taxon>
        <taxon>Pseudomonadota</taxon>
        <taxon>Betaproteobacteria</taxon>
        <taxon>Burkholderiales</taxon>
        <taxon>Sphaerotilaceae</taxon>
        <taxon>Roseateles</taxon>
    </lineage>
</organism>